<reference evidence="2 3" key="1">
    <citation type="submission" date="2020-09" db="EMBL/GenBank/DDBJ databases">
        <title>De no assembly of potato wild relative species, Solanum commersonii.</title>
        <authorList>
            <person name="Cho K."/>
        </authorList>
    </citation>
    <scope>NUCLEOTIDE SEQUENCE [LARGE SCALE GENOMIC DNA]</scope>
    <source>
        <strain evidence="2">LZ3.2</strain>
        <tissue evidence="2">Leaf</tissue>
    </source>
</reference>
<name>A0A9J5WBD4_SOLCO</name>
<dbReference type="SMART" id="SM00256">
    <property type="entry name" value="FBOX"/>
    <property type="match status" value="1"/>
</dbReference>
<protein>
    <recommendedName>
        <fullName evidence="1">F-box domain-containing protein</fullName>
    </recommendedName>
</protein>
<gene>
    <name evidence="2" type="ORF">H5410_062793</name>
</gene>
<dbReference type="InterPro" id="IPR017451">
    <property type="entry name" value="F-box-assoc_interact_dom"/>
</dbReference>
<dbReference type="Pfam" id="PF00646">
    <property type="entry name" value="F-box"/>
    <property type="match status" value="1"/>
</dbReference>
<organism evidence="2 3">
    <name type="scientific">Solanum commersonii</name>
    <name type="common">Commerson's wild potato</name>
    <name type="synonym">Commerson's nightshade</name>
    <dbReference type="NCBI Taxonomy" id="4109"/>
    <lineage>
        <taxon>Eukaryota</taxon>
        <taxon>Viridiplantae</taxon>
        <taxon>Streptophyta</taxon>
        <taxon>Embryophyta</taxon>
        <taxon>Tracheophyta</taxon>
        <taxon>Spermatophyta</taxon>
        <taxon>Magnoliopsida</taxon>
        <taxon>eudicotyledons</taxon>
        <taxon>Gunneridae</taxon>
        <taxon>Pentapetalae</taxon>
        <taxon>asterids</taxon>
        <taxon>lamiids</taxon>
        <taxon>Solanales</taxon>
        <taxon>Solanaceae</taxon>
        <taxon>Solanoideae</taxon>
        <taxon>Solaneae</taxon>
        <taxon>Solanum</taxon>
    </lineage>
</organism>
<evidence type="ECO:0000259" key="1">
    <source>
        <dbReference type="PROSITE" id="PS50181"/>
    </source>
</evidence>
<dbReference type="CDD" id="cd22157">
    <property type="entry name" value="F-box_AtFBW1-like"/>
    <property type="match status" value="1"/>
</dbReference>
<sequence length="268" mass="30641">MEIHFPEEIIVDILIRLSVPSLFRFKCASKFWKSLISDQYFKAKHYNYAKNNIKILITGLIPEADISYYYSSLSSSQPLQNLCSPSTHKPCDYIILCCCNCLALLWCPRGDHLPWNPSTNESIQLPNHETTSLFGSTYELGYDSISDNYKILRIEHMGNGPGRPSKILALKSDSWRKNGNHPRGFRNNIVPCKSSLPFVRGVFHWLSKDNLLKSIMISFNISSGEIDRRPILQCVVLEGMLCAYCNGREGGLDTFKLWLMKDYDVKES</sequence>
<dbReference type="InterPro" id="IPR001810">
    <property type="entry name" value="F-box_dom"/>
</dbReference>
<dbReference type="PROSITE" id="PS50181">
    <property type="entry name" value="FBOX"/>
    <property type="match status" value="1"/>
</dbReference>
<proteinExistence type="predicted"/>
<comment type="caution">
    <text evidence="2">The sequence shown here is derived from an EMBL/GenBank/DDBJ whole genome shotgun (WGS) entry which is preliminary data.</text>
</comment>
<accession>A0A9J5WBD4</accession>
<dbReference type="AlphaFoldDB" id="A0A9J5WBD4"/>
<dbReference type="Gene3D" id="1.20.1280.50">
    <property type="match status" value="1"/>
</dbReference>
<dbReference type="InterPro" id="IPR013187">
    <property type="entry name" value="F-box-assoc_dom_typ3"/>
</dbReference>
<keyword evidence="3" id="KW-1185">Reference proteome</keyword>
<dbReference type="InterPro" id="IPR036047">
    <property type="entry name" value="F-box-like_dom_sf"/>
</dbReference>
<dbReference type="Pfam" id="PF08268">
    <property type="entry name" value="FBA_3"/>
    <property type="match status" value="1"/>
</dbReference>
<feature type="domain" description="F-box" evidence="1">
    <location>
        <begin position="1"/>
        <end position="44"/>
    </location>
</feature>
<dbReference type="OrthoDB" id="591557at2759"/>
<dbReference type="PANTHER" id="PTHR31111">
    <property type="entry name" value="BNAA05G37150D PROTEIN-RELATED"/>
    <property type="match status" value="1"/>
</dbReference>
<dbReference type="Proteomes" id="UP000824120">
    <property type="component" value="Chromosome 12"/>
</dbReference>
<evidence type="ECO:0000313" key="2">
    <source>
        <dbReference type="EMBL" id="KAG5573027.1"/>
    </source>
</evidence>
<dbReference type="PANTHER" id="PTHR31111:SF136">
    <property type="entry name" value="F-BOX ASSOCIATED DOMAIN-CONTAINING PROTEIN"/>
    <property type="match status" value="1"/>
</dbReference>
<dbReference type="NCBIfam" id="TIGR01640">
    <property type="entry name" value="F_box_assoc_1"/>
    <property type="match status" value="1"/>
</dbReference>
<dbReference type="SUPFAM" id="SSF81383">
    <property type="entry name" value="F-box domain"/>
    <property type="match status" value="1"/>
</dbReference>
<evidence type="ECO:0000313" key="3">
    <source>
        <dbReference type="Proteomes" id="UP000824120"/>
    </source>
</evidence>
<dbReference type="EMBL" id="JACXVP010000012">
    <property type="protein sequence ID" value="KAG5573027.1"/>
    <property type="molecule type" value="Genomic_DNA"/>
</dbReference>